<dbReference type="RefSeq" id="WP_129751876.1">
    <property type="nucleotide sequence ID" value="NZ_JUIW01000009.1"/>
</dbReference>
<proteinExistence type="predicted"/>
<dbReference type="GO" id="GO:0016740">
    <property type="term" value="F:transferase activity"/>
    <property type="evidence" value="ECO:0007669"/>
    <property type="project" value="UniProtKB-KW"/>
</dbReference>
<evidence type="ECO:0000313" key="2">
    <source>
        <dbReference type="EMBL" id="RYJ41866.1"/>
    </source>
</evidence>
<sequence length="293" mass="34205">MLSILIPVYNYDISLLLQKIYAEASSLNIPFEIVVIDDKSEKSFLEKNKTQTELINCRFIENKINLGRTESRKILAESALYSKLLFLDSDVIPVSDSFIKNYIDVINEAPIILGGYEYLKNSYSDENSLRYWYGKSREEKMAEERNLSPYSSVFSGNLLTDKVTFLKNNYPENHNIYGLDIYFAYNLYINKVPLLHIDNPIYHLGLENNETFFKKCLESVDIRKRLLADKQNIEKVNSLLKHYKNLKEYHLTGLVSFGFKITEPLLKKLIFRKKPNLLSLDLYRLGYICSLKD</sequence>
<accession>A0A444W897</accession>
<reference evidence="2 3" key="1">
    <citation type="submission" date="2014-12" db="EMBL/GenBank/DDBJ databases">
        <title>Genome sequence of Flavobacterium beibuense RSKm HC5.</title>
        <authorList>
            <person name="Kim J.F."/>
            <person name="Song J.Y."/>
            <person name="Kwak M.-J."/>
            <person name="Lee S.-W."/>
        </authorList>
    </citation>
    <scope>NUCLEOTIDE SEQUENCE [LARGE SCALE GENOMIC DNA]</scope>
    <source>
        <strain evidence="2 3">RSKm HC5</strain>
    </source>
</reference>
<dbReference type="InterPro" id="IPR001173">
    <property type="entry name" value="Glyco_trans_2-like"/>
</dbReference>
<protein>
    <submittedName>
        <fullName evidence="2">Putative beta-glycosyltransferase</fullName>
    </submittedName>
</protein>
<dbReference type="Proteomes" id="UP000289775">
    <property type="component" value="Unassembled WGS sequence"/>
</dbReference>
<dbReference type="Gene3D" id="3.90.550.10">
    <property type="entry name" value="Spore Coat Polysaccharide Biosynthesis Protein SpsA, Chain A"/>
    <property type="match status" value="1"/>
</dbReference>
<dbReference type="AlphaFoldDB" id="A0A444W897"/>
<keyword evidence="2" id="KW-0808">Transferase</keyword>
<evidence type="ECO:0000313" key="3">
    <source>
        <dbReference type="Proteomes" id="UP000289775"/>
    </source>
</evidence>
<dbReference type="CDD" id="cd00761">
    <property type="entry name" value="Glyco_tranf_GTA_type"/>
    <property type="match status" value="1"/>
</dbReference>
<dbReference type="OrthoDB" id="761861at2"/>
<name>A0A444W897_9FLAO</name>
<dbReference type="EMBL" id="JUIW01000009">
    <property type="protein sequence ID" value="RYJ41866.1"/>
    <property type="molecule type" value="Genomic_DNA"/>
</dbReference>
<keyword evidence="3" id="KW-1185">Reference proteome</keyword>
<evidence type="ECO:0000259" key="1">
    <source>
        <dbReference type="Pfam" id="PF00535"/>
    </source>
</evidence>
<organism evidence="2 3">
    <name type="scientific">Flavobacterium beibuense</name>
    <dbReference type="NCBI Taxonomy" id="657326"/>
    <lineage>
        <taxon>Bacteria</taxon>
        <taxon>Pseudomonadati</taxon>
        <taxon>Bacteroidota</taxon>
        <taxon>Flavobacteriia</taxon>
        <taxon>Flavobacteriales</taxon>
        <taxon>Flavobacteriaceae</taxon>
        <taxon>Flavobacterium</taxon>
    </lineage>
</organism>
<dbReference type="InterPro" id="IPR029044">
    <property type="entry name" value="Nucleotide-diphossugar_trans"/>
</dbReference>
<comment type="caution">
    <text evidence="2">The sequence shown here is derived from an EMBL/GenBank/DDBJ whole genome shotgun (WGS) entry which is preliminary data.</text>
</comment>
<dbReference type="SUPFAM" id="SSF53448">
    <property type="entry name" value="Nucleotide-diphospho-sugar transferases"/>
    <property type="match status" value="1"/>
</dbReference>
<dbReference type="Pfam" id="PF00535">
    <property type="entry name" value="Glycos_transf_2"/>
    <property type="match status" value="1"/>
</dbReference>
<gene>
    <name evidence="2" type="ORF">NU09_2791</name>
</gene>
<feature type="domain" description="Glycosyltransferase 2-like" evidence="1">
    <location>
        <begin position="3"/>
        <end position="141"/>
    </location>
</feature>